<accession>A0A9D9EBH5</accession>
<evidence type="ECO:0000259" key="8">
    <source>
        <dbReference type="PROSITE" id="PS50059"/>
    </source>
</evidence>
<dbReference type="Gene3D" id="3.10.50.40">
    <property type="match status" value="1"/>
</dbReference>
<comment type="caution">
    <text evidence="9">The sequence shown here is derived from an EMBL/GenBank/DDBJ whole genome shotgun (WGS) entry which is preliminary data.</text>
</comment>
<evidence type="ECO:0000313" key="9">
    <source>
        <dbReference type="EMBL" id="MBO8443501.1"/>
    </source>
</evidence>
<reference evidence="9" key="1">
    <citation type="submission" date="2020-10" db="EMBL/GenBank/DDBJ databases">
        <authorList>
            <person name="Gilroy R."/>
        </authorList>
    </citation>
    <scope>NUCLEOTIDE SEQUENCE</scope>
    <source>
        <strain evidence="9">11167</strain>
    </source>
</reference>
<comment type="catalytic activity">
    <reaction evidence="1 5 6">
        <text>[protein]-peptidylproline (omega=180) = [protein]-peptidylproline (omega=0)</text>
        <dbReference type="Rhea" id="RHEA:16237"/>
        <dbReference type="Rhea" id="RHEA-COMP:10747"/>
        <dbReference type="Rhea" id="RHEA-COMP:10748"/>
        <dbReference type="ChEBI" id="CHEBI:83833"/>
        <dbReference type="ChEBI" id="CHEBI:83834"/>
        <dbReference type="EC" id="5.2.1.8"/>
    </reaction>
</comment>
<evidence type="ECO:0000256" key="7">
    <source>
        <dbReference type="SAM" id="SignalP"/>
    </source>
</evidence>
<dbReference type="Proteomes" id="UP000823633">
    <property type="component" value="Unassembled WGS sequence"/>
</dbReference>
<feature type="chain" id="PRO_5039468019" description="Peptidyl-prolyl cis-trans isomerase" evidence="7">
    <location>
        <begin position="21"/>
        <end position="242"/>
    </location>
</feature>
<reference evidence="9" key="2">
    <citation type="journal article" date="2021" name="PeerJ">
        <title>Extensive microbial diversity within the chicken gut microbiome revealed by metagenomics and culture.</title>
        <authorList>
            <person name="Gilroy R."/>
            <person name="Ravi A."/>
            <person name="Getino M."/>
            <person name="Pursley I."/>
            <person name="Horton D.L."/>
            <person name="Alikhan N.F."/>
            <person name="Baker D."/>
            <person name="Gharbi K."/>
            <person name="Hall N."/>
            <person name="Watson M."/>
            <person name="Adriaenssens E.M."/>
            <person name="Foster-Nyarko E."/>
            <person name="Jarju S."/>
            <person name="Secka A."/>
            <person name="Antonio M."/>
            <person name="Oren A."/>
            <person name="Chaudhuri R.R."/>
            <person name="La Ragione R."/>
            <person name="Hildebrand F."/>
            <person name="Pallen M.J."/>
        </authorList>
    </citation>
    <scope>NUCLEOTIDE SEQUENCE</scope>
    <source>
        <strain evidence="9">11167</strain>
    </source>
</reference>
<sequence>MRIGLILSLGLLLASCSSNTSSTASRDVDAGPAIPDAVPETVDERFSYVFGYQMGLAMDENVMGIEPSVVAQGLLDYIEGTGLYSDEEMTQILSEFQDKVFQRAEELYRSTVAGNLDAAEAFLASNANRTGVVSLSDQIQYEVLQSGSPDGRRALASSTVTVDYQCIDLDGNIVDSTFGSQPVQLSLPDTISGFSAVVSQMSEGERVRAWIHPSQAYGSYGSGNIGPNELLIFDINLVSVDG</sequence>
<dbReference type="EMBL" id="JADIMU010000045">
    <property type="protein sequence ID" value="MBO8443501.1"/>
    <property type="molecule type" value="Genomic_DNA"/>
</dbReference>
<dbReference type="Pfam" id="PF00254">
    <property type="entry name" value="FKBP_C"/>
    <property type="match status" value="1"/>
</dbReference>
<comment type="similarity">
    <text evidence="2 6">Belongs to the FKBP-type PPIase family.</text>
</comment>
<dbReference type="PANTHER" id="PTHR43811">
    <property type="entry name" value="FKBP-TYPE PEPTIDYL-PROLYL CIS-TRANS ISOMERASE FKPA"/>
    <property type="match status" value="1"/>
</dbReference>
<dbReference type="PROSITE" id="PS51257">
    <property type="entry name" value="PROKAR_LIPOPROTEIN"/>
    <property type="match status" value="1"/>
</dbReference>
<evidence type="ECO:0000256" key="3">
    <source>
        <dbReference type="ARBA" id="ARBA00023110"/>
    </source>
</evidence>
<name>A0A9D9EBH5_9SPIR</name>
<evidence type="ECO:0000256" key="5">
    <source>
        <dbReference type="PROSITE-ProRule" id="PRU00277"/>
    </source>
</evidence>
<dbReference type="PROSITE" id="PS50059">
    <property type="entry name" value="FKBP_PPIASE"/>
    <property type="match status" value="1"/>
</dbReference>
<dbReference type="InterPro" id="IPR036944">
    <property type="entry name" value="PPIase_FKBP_N_sf"/>
</dbReference>
<gene>
    <name evidence="9" type="ORF">IAC42_07050</name>
</gene>
<evidence type="ECO:0000256" key="1">
    <source>
        <dbReference type="ARBA" id="ARBA00000971"/>
    </source>
</evidence>
<feature type="signal peptide" evidence="7">
    <location>
        <begin position="1"/>
        <end position="20"/>
    </location>
</feature>
<evidence type="ECO:0000256" key="6">
    <source>
        <dbReference type="RuleBase" id="RU003915"/>
    </source>
</evidence>
<dbReference type="AlphaFoldDB" id="A0A9D9EBH5"/>
<dbReference type="InterPro" id="IPR000774">
    <property type="entry name" value="PPIase_FKBP_N"/>
</dbReference>
<dbReference type="InterPro" id="IPR001179">
    <property type="entry name" value="PPIase_FKBP_dom"/>
</dbReference>
<evidence type="ECO:0000313" key="10">
    <source>
        <dbReference type="Proteomes" id="UP000823633"/>
    </source>
</evidence>
<dbReference type="SUPFAM" id="SSF54534">
    <property type="entry name" value="FKBP-like"/>
    <property type="match status" value="1"/>
</dbReference>
<protein>
    <recommendedName>
        <fullName evidence="6">Peptidyl-prolyl cis-trans isomerase</fullName>
        <ecNumber evidence="6">5.2.1.8</ecNumber>
    </recommendedName>
</protein>
<evidence type="ECO:0000256" key="2">
    <source>
        <dbReference type="ARBA" id="ARBA00006577"/>
    </source>
</evidence>
<dbReference type="InterPro" id="IPR046357">
    <property type="entry name" value="PPIase_dom_sf"/>
</dbReference>
<keyword evidence="4 5" id="KW-0413">Isomerase</keyword>
<dbReference type="GO" id="GO:0006457">
    <property type="term" value="P:protein folding"/>
    <property type="evidence" value="ECO:0007669"/>
    <property type="project" value="InterPro"/>
</dbReference>
<dbReference type="GO" id="GO:0003755">
    <property type="term" value="F:peptidyl-prolyl cis-trans isomerase activity"/>
    <property type="evidence" value="ECO:0007669"/>
    <property type="project" value="UniProtKB-UniRule"/>
</dbReference>
<keyword evidence="3 5" id="KW-0697">Rotamase</keyword>
<dbReference type="PANTHER" id="PTHR43811:SF57">
    <property type="entry name" value="FKBP-TYPE PEPTIDYL-PROLYL CIS-TRANS ISOMERASE FKPA-RELATED"/>
    <property type="match status" value="1"/>
</dbReference>
<evidence type="ECO:0000256" key="4">
    <source>
        <dbReference type="ARBA" id="ARBA00023235"/>
    </source>
</evidence>
<dbReference type="Gene3D" id="1.10.287.460">
    <property type="entry name" value="Peptidyl-prolyl cis-trans isomerase, FKBP-type, N-terminal domain"/>
    <property type="match status" value="1"/>
</dbReference>
<dbReference type="Pfam" id="PF01346">
    <property type="entry name" value="FKBP_N"/>
    <property type="match status" value="1"/>
</dbReference>
<organism evidence="9 10">
    <name type="scientific">Candidatus Aphodenecus pullistercoris</name>
    <dbReference type="NCBI Taxonomy" id="2840669"/>
    <lineage>
        <taxon>Bacteria</taxon>
        <taxon>Pseudomonadati</taxon>
        <taxon>Spirochaetota</taxon>
        <taxon>Spirochaetia</taxon>
        <taxon>Spirochaetales</taxon>
        <taxon>Candidatus Aphodenecus</taxon>
    </lineage>
</organism>
<proteinExistence type="inferred from homology"/>
<keyword evidence="7" id="KW-0732">Signal</keyword>
<dbReference type="EC" id="5.2.1.8" evidence="6"/>
<feature type="domain" description="PPIase FKBP-type" evidence="8">
    <location>
        <begin position="157"/>
        <end position="241"/>
    </location>
</feature>